<comment type="caution">
    <text evidence="6">The sequence shown here is derived from an EMBL/GenBank/DDBJ whole genome shotgun (WGS) entry which is preliminary data.</text>
</comment>
<dbReference type="InterPro" id="IPR018957">
    <property type="entry name" value="Znf_C3HC4_RING-type"/>
</dbReference>
<evidence type="ECO:0000313" key="7">
    <source>
        <dbReference type="Proteomes" id="UP001162131"/>
    </source>
</evidence>
<evidence type="ECO:0000313" key="6">
    <source>
        <dbReference type="EMBL" id="CAG9319851.1"/>
    </source>
</evidence>
<keyword evidence="1" id="KW-0479">Metal-binding</keyword>
<evidence type="ECO:0000256" key="3">
    <source>
        <dbReference type="ARBA" id="ARBA00022833"/>
    </source>
</evidence>
<dbReference type="PANTHER" id="PTHR11224:SF10">
    <property type="entry name" value="IP09428P-RELATED"/>
    <property type="match status" value="1"/>
</dbReference>
<dbReference type="AlphaFoldDB" id="A0AAU9J0R0"/>
<dbReference type="CDD" id="cd16521">
    <property type="entry name" value="RING-HC_MKRN"/>
    <property type="match status" value="1"/>
</dbReference>
<dbReference type="Gene3D" id="3.30.40.10">
    <property type="entry name" value="Zinc/RING finger domain, C3HC4 (zinc finger)"/>
    <property type="match status" value="1"/>
</dbReference>
<keyword evidence="3" id="KW-0862">Zinc</keyword>
<dbReference type="PROSITE" id="PS50089">
    <property type="entry name" value="ZF_RING_2"/>
    <property type="match status" value="1"/>
</dbReference>
<dbReference type="GO" id="GO:0061630">
    <property type="term" value="F:ubiquitin protein ligase activity"/>
    <property type="evidence" value="ECO:0007669"/>
    <property type="project" value="InterPro"/>
</dbReference>
<dbReference type="PANTHER" id="PTHR11224">
    <property type="entry name" value="MAKORIN-RELATED"/>
    <property type="match status" value="1"/>
</dbReference>
<evidence type="ECO:0000259" key="5">
    <source>
        <dbReference type="PROSITE" id="PS50089"/>
    </source>
</evidence>
<dbReference type="SUPFAM" id="SSF57850">
    <property type="entry name" value="RING/U-box"/>
    <property type="match status" value="1"/>
</dbReference>
<protein>
    <recommendedName>
        <fullName evidence="5">RING-type domain-containing protein</fullName>
    </recommendedName>
</protein>
<feature type="domain" description="RING-type" evidence="5">
    <location>
        <begin position="79"/>
        <end position="129"/>
    </location>
</feature>
<proteinExistence type="predicted"/>
<keyword evidence="7" id="KW-1185">Reference proteome</keyword>
<gene>
    <name evidence="6" type="ORF">BSTOLATCC_MIC25096</name>
</gene>
<evidence type="ECO:0000256" key="4">
    <source>
        <dbReference type="PROSITE-ProRule" id="PRU00175"/>
    </source>
</evidence>
<dbReference type="GO" id="GO:0000209">
    <property type="term" value="P:protein polyubiquitination"/>
    <property type="evidence" value="ECO:0007669"/>
    <property type="project" value="InterPro"/>
</dbReference>
<evidence type="ECO:0000256" key="2">
    <source>
        <dbReference type="ARBA" id="ARBA00022771"/>
    </source>
</evidence>
<dbReference type="InterPro" id="IPR013083">
    <property type="entry name" value="Znf_RING/FYVE/PHD"/>
</dbReference>
<dbReference type="InterPro" id="IPR045072">
    <property type="entry name" value="MKRN-like"/>
</dbReference>
<reference evidence="6" key="1">
    <citation type="submission" date="2021-09" db="EMBL/GenBank/DDBJ databases">
        <authorList>
            <consortium name="AG Swart"/>
            <person name="Singh M."/>
            <person name="Singh A."/>
            <person name="Seah K."/>
            <person name="Emmerich C."/>
        </authorList>
    </citation>
    <scope>NUCLEOTIDE SEQUENCE</scope>
    <source>
        <strain evidence="6">ATCC30299</strain>
    </source>
</reference>
<dbReference type="EMBL" id="CAJZBQ010000024">
    <property type="protein sequence ID" value="CAG9319851.1"/>
    <property type="molecule type" value="Genomic_DNA"/>
</dbReference>
<evidence type="ECO:0000256" key="1">
    <source>
        <dbReference type="ARBA" id="ARBA00022723"/>
    </source>
</evidence>
<dbReference type="Pfam" id="PF00097">
    <property type="entry name" value="zf-C3HC4"/>
    <property type="match status" value="1"/>
</dbReference>
<organism evidence="6 7">
    <name type="scientific">Blepharisma stoltei</name>
    <dbReference type="NCBI Taxonomy" id="1481888"/>
    <lineage>
        <taxon>Eukaryota</taxon>
        <taxon>Sar</taxon>
        <taxon>Alveolata</taxon>
        <taxon>Ciliophora</taxon>
        <taxon>Postciliodesmatophora</taxon>
        <taxon>Heterotrichea</taxon>
        <taxon>Heterotrichida</taxon>
        <taxon>Blepharismidae</taxon>
        <taxon>Blepharisma</taxon>
    </lineage>
</organism>
<name>A0AAU9J0R0_9CILI</name>
<dbReference type="InterPro" id="IPR001841">
    <property type="entry name" value="Znf_RING"/>
</dbReference>
<accession>A0AAU9J0R0</accession>
<dbReference type="SMART" id="SM00184">
    <property type="entry name" value="RING"/>
    <property type="match status" value="1"/>
</dbReference>
<dbReference type="GO" id="GO:0008270">
    <property type="term" value="F:zinc ion binding"/>
    <property type="evidence" value="ECO:0007669"/>
    <property type="project" value="UniProtKB-KW"/>
</dbReference>
<sequence length="189" mass="21464">MNTNSIQIPIFVLTNINTSSFKLFGKFDTPSPRSVFNTKDFFNDEIEDTEICKIFIENQRKCSKSCEKFPKNISPDAECSICKVKVKASFRQFGMLSDCNDVFCLPCIRQWRGRGNVNASTAKTCPVCHKKSKALIASDFLVFGKEDKMKLLGNEGDLCRNLFKGKFSSENGSYDSEIFMQKNFCRSMS</sequence>
<keyword evidence="2 4" id="KW-0863">Zinc-finger</keyword>
<dbReference type="Proteomes" id="UP001162131">
    <property type="component" value="Unassembled WGS sequence"/>
</dbReference>